<reference evidence="1 2" key="1">
    <citation type="submission" date="2013-01" db="EMBL/GenBank/DDBJ databases">
        <authorList>
            <person name="Harkins D.M."/>
            <person name="Durkin A.S."/>
            <person name="Brinkac L.M."/>
            <person name="Haft D.H."/>
            <person name="Selengut J.D."/>
            <person name="Sanka R."/>
            <person name="DePew J."/>
            <person name="Purushe J."/>
            <person name="Tulsiani S.M."/>
            <person name="Graham G.C."/>
            <person name="Burns M.-A."/>
            <person name="Dohnt M.F."/>
            <person name="Smythe L.D."/>
            <person name="McKay D.B."/>
            <person name="Craig S.B."/>
            <person name="Vinetz J.M."/>
            <person name="Sutton G.G."/>
            <person name="Nierman W.C."/>
            <person name="Fouts D.E."/>
        </authorList>
    </citation>
    <scope>NUCLEOTIDE SEQUENCE [LARGE SCALE GENOMIC DNA]</scope>
    <source>
        <strain evidence="1 2">LT2116</strain>
    </source>
</reference>
<dbReference type="AlphaFoldDB" id="M3GVJ0"/>
<dbReference type="EMBL" id="AHOR02000044">
    <property type="protein sequence ID" value="EMF80916.1"/>
    <property type="molecule type" value="Genomic_DNA"/>
</dbReference>
<proteinExistence type="predicted"/>
<protein>
    <submittedName>
        <fullName evidence="1">Uncharacterized protein</fullName>
    </submittedName>
</protein>
<accession>M3GVJ0</accession>
<organism evidence="1 2">
    <name type="scientific">Leptospira weilii serovar Topaz str. LT2116</name>
    <dbReference type="NCBI Taxonomy" id="1088540"/>
    <lineage>
        <taxon>Bacteria</taxon>
        <taxon>Pseudomonadati</taxon>
        <taxon>Spirochaetota</taxon>
        <taxon>Spirochaetia</taxon>
        <taxon>Leptospirales</taxon>
        <taxon>Leptospiraceae</taxon>
        <taxon>Leptospira</taxon>
    </lineage>
</organism>
<dbReference type="Proteomes" id="UP000011770">
    <property type="component" value="Unassembled WGS sequence"/>
</dbReference>
<comment type="caution">
    <text evidence="1">The sequence shown here is derived from an EMBL/GenBank/DDBJ whole genome shotgun (WGS) entry which is preliminary data.</text>
</comment>
<evidence type="ECO:0000313" key="2">
    <source>
        <dbReference type="Proteomes" id="UP000011770"/>
    </source>
</evidence>
<evidence type="ECO:0000313" key="1">
    <source>
        <dbReference type="EMBL" id="EMF80916.1"/>
    </source>
</evidence>
<name>M3GVJ0_9LEPT</name>
<sequence length="43" mass="5204">MNYELNFSEIRFVFYTKNLSQNVGIIAEIRGDSDKIEWFWDTL</sequence>
<gene>
    <name evidence="1" type="ORF">LEP1GSC188_3097</name>
</gene>